<evidence type="ECO:0000313" key="1">
    <source>
        <dbReference type="EMBL" id="CAB3904599.1"/>
    </source>
</evidence>
<dbReference type="RefSeq" id="WP_100509120.1">
    <property type="nucleotide sequence ID" value="NZ_CADILE010000014.1"/>
</dbReference>
<reference evidence="1 2" key="1">
    <citation type="submission" date="2020-04" db="EMBL/GenBank/DDBJ databases">
        <authorList>
            <person name="De Canck E."/>
        </authorList>
    </citation>
    <scope>NUCLEOTIDE SEQUENCE [LARGE SCALE GENOMIC DNA]</scope>
    <source>
        <strain evidence="1 2">LMG 3328</strain>
    </source>
</reference>
<organism evidence="1 2">
    <name type="scientific">Achromobacter ruhlandii</name>
    <dbReference type="NCBI Taxonomy" id="72557"/>
    <lineage>
        <taxon>Bacteria</taxon>
        <taxon>Pseudomonadati</taxon>
        <taxon>Pseudomonadota</taxon>
        <taxon>Betaproteobacteria</taxon>
        <taxon>Burkholderiales</taxon>
        <taxon>Alcaligenaceae</taxon>
        <taxon>Achromobacter</taxon>
    </lineage>
</organism>
<protein>
    <submittedName>
        <fullName evidence="1">Uncharacterized protein</fullName>
    </submittedName>
</protein>
<proteinExistence type="predicted"/>
<dbReference type="Proteomes" id="UP000494122">
    <property type="component" value="Unassembled WGS sequence"/>
</dbReference>
<sequence length="94" mass="10169">MANIDALRDHLFATLAALRDPEKPMDVDRAKAVSEVAQTIINTAKVEVDFMRQTGQNATPRFLLQAGQEPIEVTPTATGIKEISGGVTRHRLGG</sequence>
<name>A0A2M9GSY8_9BURK</name>
<dbReference type="EMBL" id="CADILE010000014">
    <property type="protein sequence ID" value="CAB3904599.1"/>
    <property type="molecule type" value="Genomic_DNA"/>
</dbReference>
<dbReference type="AlphaFoldDB" id="A0A2M9GSY8"/>
<accession>A0A2M9GSY8</accession>
<gene>
    <name evidence="1" type="ORF">LMG3328_04474</name>
</gene>
<evidence type="ECO:0000313" key="2">
    <source>
        <dbReference type="Proteomes" id="UP000494122"/>
    </source>
</evidence>